<feature type="region of interest" description="Disordered" evidence="1">
    <location>
        <begin position="257"/>
        <end position="315"/>
    </location>
</feature>
<dbReference type="InterPro" id="IPR004312">
    <property type="entry name" value="ATHILA_Orf1_C"/>
</dbReference>
<evidence type="ECO:0000259" key="2">
    <source>
        <dbReference type="Pfam" id="PF03078"/>
    </source>
</evidence>
<name>A0A8S9SCP3_BRACR</name>
<evidence type="ECO:0000313" key="3">
    <source>
        <dbReference type="EMBL" id="KAF3589779.1"/>
    </source>
</evidence>
<dbReference type="AlphaFoldDB" id="A0A8S9SCP3"/>
<evidence type="ECO:0000256" key="1">
    <source>
        <dbReference type="SAM" id="MobiDB-lite"/>
    </source>
</evidence>
<gene>
    <name evidence="3" type="ORF">F2Q69_00026638</name>
</gene>
<reference evidence="3" key="1">
    <citation type="submission" date="2019-12" db="EMBL/GenBank/DDBJ databases">
        <title>Genome sequencing and annotation of Brassica cretica.</title>
        <authorList>
            <person name="Studholme D.J."/>
            <person name="Sarris P."/>
        </authorList>
    </citation>
    <scope>NUCLEOTIDE SEQUENCE</scope>
    <source>
        <strain evidence="3">PFS-109/04</strain>
        <tissue evidence="3">Leaf</tissue>
    </source>
</reference>
<dbReference type="Proteomes" id="UP000712600">
    <property type="component" value="Unassembled WGS sequence"/>
</dbReference>
<feature type="domain" description="Arabidopsis retrotransposon Orf1 C-terminal" evidence="2">
    <location>
        <begin position="40"/>
        <end position="194"/>
    </location>
</feature>
<comment type="caution">
    <text evidence="3">The sequence shown here is derived from an EMBL/GenBank/DDBJ whole genome shotgun (WGS) entry which is preliminary data.</text>
</comment>
<accession>A0A8S9SCP3</accession>
<dbReference type="EMBL" id="QGKX02000088">
    <property type="protein sequence ID" value="KAF3589779.1"/>
    <property type="molecule type" value="Genomic_DNA"/>
</dbReference>
<protein>
    <recommendedName>
        <fullName evidence="2">Arabidopsis retrotransposon Orf1 C-terminal domain-containing protein</fullName>
    </recommendedName>
</protein>
<evidence type="ECO:0000313" key="4">
    <source>
        <dbReference type="Proteomes" id="UP000712600"/>
    </source>
</evidence>
<organism evidence="3 4">
    <name type="scientific">Brassica cretica</name>
    <name type="common">Mustard</name>
    <dbReference type="NCBI Taxonomy" id="69181"/>
    <lineage>
        <taxon>Eukaryota</taxon>
        <taxon>Viridiplantae</taxon>
        <taxon>Streptophyta</taxon>
        <taxon>Embryophyta</taxon>
        <taxon>Tracheophyta</taxon>
        <taxon>Spermatophyta</taxon>
        <taxon>Magnoliopsida</taxon>
        <taxon>eudicotyledons</taxon>
        <taxon>Gunneridae</taxon>
        <taxon>Pentapetalae</taxon>
        <taxon>rosids</taxon>
        <taxon>malvids</taxon>
        <taxon>Brassicales</taxon>
        <taxon>Brassicaceae</taxon>
        <taxon>Brassiceae</taxon>
        <taxon>Brassica</taxon>
    </lineage>
</organism>
<proteinExistence type="predicted"/>
<sequence length="315" mass="35220">MTGTRLPEERAQAVRSLGSLLNYVRLDPRKGLRLFLIRSNLLFSKDQTSTVTRGELYILFAGVEDEIKSVDIGIPNSEMQNSPGCVLVQMFVDKKARVIKGSLKKDCSGSLLTPLFRHLELDLSSYQCNETAQFIDVPYLINCQILRDETTYNFIGKDGDYLYCKLPQPNITSLGDVVNICFIPEPQYLCADPKFSYQDDTMDEPEFVGTVGGDTGYDLGPLDDDVDDATYRRWMVDSQRKNNGLMKRILKAITGGCLGTPSTAEPRREQPTPSSHRLGKKPVGTARDGKEETPWATPRKRNMRSAGQSESDDTV</sequence>
<dbReference type="Pfam" id="PF03078">
    <property type="entry name" value="ATHILA"/>
    <property type="match status" value="1"/>
</dbReference>